<dbReference type="InterPro" id="IPR043129">
    <property type="entry name" value="ATPase_NBD"/>
</dbReference>
<dbReference type="RefSeq" id="WP_103778358.1">
    <property type="nucleotide sequence ID" value="NZ_PQLX01000006.1"/>
</dbReference>
<name>A0A2S4RUN0_CITAM</name>
<dbReference type="EMBL" id="PQLX01000006">
    <property type="protein sequence ID" value="POU63848.1"/>
    <property type="molecule type" value="Genomic_DNA"/>
</dbReference>
<reference evidence="1 2" key="1">
    <citation type="submission" date="2018-01" db="EMBL/GenBank/DDBJ databases">
        <title>Complete genome sequences of 14 Citrobacter spp. isolated from plant in Canada.</title>
        <authorList>
            <person name="Bhandare S.G."/>
            <person name="Colavecchio A."/>
            <person name="Jeukens J."/>
            <person name="Emond-Rheault J.-G."/>
            <person name="Freschi L."/>
            <person name="Hamel J."/>
            <person name="Kukavica-Ibrulj I."/>
            <person name="Levesque R."/>
            <person name="Goodridge L."/>
        </authorList>
    </citation>
    <scope>NUCLEOTIDE SEQUENCE [LARGE SCALE GENOMIC DNA]</scope>
    <source>
        <strain evidence="1 2">S1285</strain>
    </source>
</reference>
<dbReference type="SUPFAM" id="SSF53067">
    <property type="entry name" value="Actin-like ATPase domain"/>
    <property type="match status" value="1"/>
</dbReference>
<dbReference type="OrthoDB" id="6447548at2"/>
<comment type="caution">
    <text evidence="1">The sequence shown here is derived from an EMBL/GenBank/DDBJ whole genome shotgun (WGS) entry which is preliminary data.</text>
</comment>
<dbReference type="Proteomes" id="UP000237003">
    <property type="component" value="Unassembled WGS sequence"/>
</dbReference>
<protein>
    <submittedName>
        <fullName evidence="1">DNA utilization protein HofM</fullName>
    </submittedName>
</protein>
<proteinExistence type="predicted"/>
<gene>
    <name evidence="1" type="ORF">C3430_16735</name>
</gene>
<evidence type="ECO:0000313" key="2">
    <source>
        <dbReference type="Proteomes" id="UP000237003"/>
    </source>
</evidence>
<evidence type="ECO:0000313" key="1">
    <source>
        <dbReference type="EMBL" id="POU63848.1"/>
    </source>
</evidence>
<dbReference type="AlphaFoldDB" id="A0A2S4RUN0"/>
<organism evidence="1 2">
    <name type="scientific">Citrobacter amalonaticus</name>
    <dbReference type="NCBI Taxonomy" id="35703"/>
    <lineage>
        <taxon>Bacteria</taxon>
        <taxon>Pseudomonadati</taxon>
        <taxon>Pseudomonadota</taxon>
        <taxon>Gammaproteobacteria</taxon>
        <taxon>Enterobacterales</taxon>
        <taxon>Enterobacteriaceae</taxon>
        <taxon>Citrobacter</taxon>
    </lineage>
</organism>
<accession>A0A2S4RUN0</accession>
<sequence>MAFRNWQIGLHIRQHEALAVAVVRGVSGWSLQRWWRMPLAEEIVKDGHIREPEQLADVLRPWSRELPLRHHIHLSFPAGRTRQKAFARPAMALREREQAAWLAGTMARELDMDPDALRFDYSEDALSSAFNVTAAQSKEVSTLLALAKTLKVKIAAITPDASALQRLLPFLPPGKQCLVWRGSTQWLWATCYAWGRKPDEDIASVAELAGVLSLPVSELTLCGPDGFDPWSAVSVRQPPFPPEGQAFAIALGLALGEMRG</sequence>